<feature type="region of interest" description="Disordered" evidence="1">
    <location>
        <begin position="75"/>
        <end position="113"/>
    </location>
</feature>
<evidence type="ECO:0000313" key="3">
    <source>
        <dbReference type="Proteomes" id="UP000295578"/>
    </source>
</evidence>
<protein>
    <submittedName>
        <fullName evidence="2">Uncharacterized protein</fullName>
    </submittedName>
</protein>
<dbReference type="AlphaFoldDB" id="A0A4R4ZMR5"/>
<dbReference type="EMBL" id="SMKY01000592">
    <property type="protein sequence ID" value="TDD58999.1"/>
    <property type="molecule type" value="Genomic_DNA"/>
</dbReference>
<sequence>MEHDRRSGGLATTRRSLHAGAELLLAGPLYRRSGTIRLRIVPGGFTTVQAPGIRVDGTGFVAGGREIPLNGATCREPGHGGAHRGRGRRGPLQGPQWPRLRRPSRCRQPSRCRRGGRAQYRGYFARDHEALMRFGAGGVGVTRGGRVR</sequence>
<dbReference type="OrthoDB" id="3211725at2"/>
<reference evidence="2 3" key="1">
    <citation type="submission" date="2019-03" db="EMBL/GenBank/DDBJ databases">
        <title>Draft genome sequences of novel Actinobacteria.</title>
        <authorList>
            <person name="Sahin N."/>
            <person name="Ay H."/>
            <person name="Saygin H."/>
        </authorList>
    </citation>
    <scope>NUCLEOTIDE SEQUENCE [LARGE SCALE GENOMIC DNA]</scope>
    <source>
        <strain evidence="2 3">DSM 45941</strain>
    </source>
</reference>
<evidence type="ECO:0000313" key="2">
    <source>
        <dbReference type="EMBL" id="TDD58999.1"/>
    </source>
</evidence>
<name>A0A4R4ZMR5_9ACTN</name>
<proteinExistence type="predicted"/>
<keyword evidence="3" id="KW-1185">Reference proteome</keyword>
<comment type="caution">
    <text evidence="2">The sequence shown here is derived from an EMBL/GenBank/DDBJ whole genome shotgun (WGS) entry which is preliminary data.</text>
</comment>
<evidence type="ECO:0000256" key="1">
    <source>
        <dbReference type="SAM" id="MobiDB-lite"/>
    </source>
</evidence>
<feature type="compositionally biased region" description="Basic residues" evidence="1">
    <location>
        <begin position="99"/>
        <end position="113"/>
    </location>
</feature>
<gene>
    <name evidence="2" type="ORF">E1293_46690</name>
</gene>
<organism evidence="2 3">
    <name type="scientific">Actinomadura darangshiensis</name>
    <dbReference type="NCBI Taxonomy" id="705336"/>
    <lineage>
        <taxon>Bacteria</taxon>
        <taxon>Bacillati</taxon>
        <taxon>Actinomycetota</taxon>
        <taxon>Actinomycetes</taxon>
        <taxon>Streptosporangiales</taxon>
        <taxon>Thermomonosporaceae</taxon>
        <taxon>Actinomadura</taxon>
    </lineage>
</organism>
<accession>A0A4R4ZMR5</accession>
<dbReference type="Proteomes" id="UP000295578">
    <property type="component" value="Unassembled WGS sequence"/>
</dbReference>